<reference evidence="1" key="1">
    <citation type="submission" date="2021-01" db="EMBL/GenBank/DDBJ databases">
        <authorList>
            <consortium name="Genoscope - CEA"/>
            <person name="William W."/>
        </authorList>
    </citation>
    <scope>NUCLEOTIDE SEQUENCE</scope>
</reference>
<protein>
    <submittedName>
        <fullName evidence="1">(rape) hypothetical protein</fullName>
    </submittedName>
</protein>
<proteinExistence type="predicted"/>
<evidence type="ECO:0000313" key="1">
    <source>
        <dbReference type="EMBL" id="CAF2163765.1"/>
    </source>
</evidence>
<name>A0A816YIW7_BRANA</name>
<organism evidence="1">
    <name type="scientific">Brassica napus</name>
    <name type="common">Rape</name>
    <dbReference type="NCBI Taxonomy" id="3708"/>
    <lineage>
        <taxon>Eukaryota</taxon>
        <taxon>Viridiplantae</taxon>
        <taxon>Streptophyta</taxon>
        <taxon>Embryophyta</taxon>
        <taxon>Tracheophyta</taxon>
        <taxon>Spermatophyta</taxon>
        <taxon>Magnoliopsida</taxon>
        <taxon>eudicotyledons</taxon>
        <taxon>Gunneridae</taxon>
        <taxon>Pentapetalae</taxon>
        <taxon>rosids</taxon>
        <taxon>malvids</taxon>
        <taxon>Brassicales</taxon>
        <taxon>Brassicaceae</taxon>
        <taxon>Brassiceae</taxon>
        <taxon>Brassica</taxon>
    </lineage>
</organism>
<accession>A0A816YIW7</accession>
<dbReference type="AlphaFoldDB" id="A0A816YIW7"/>
<dbReference type="EMBL" id="HG994361">
    <property type="protein sequence ID" value="CAF2163765.1"/>
    <property type="molecule type" value="Genomic_DNA"/>
</dbReference>
<gene>
    <name evidence="1" type="ORF">DARMORV10_A07P17320.1</name>
</gene>
<sequence>MWLRHVCTKQLEGLDHKSFLFLLVKPTRFKLLTFLMDLFNASREREREGWVGVFLLREDRSLFPVHMKKRKGKSFFKKIWAVNETQKPCLWEYSSGLAINHLTLEWSGLCSGGKGCPNR</sequence>
<dbReference type="Proteomes" id="UP001295469">
    <property type="component" value="Chromosome A07"/>
</dbReference>